<gene>
    <name evidence="1" type="ORF">M0R89_15600</name>
</gene>
<name>A0A8U0HT16_9EURY</name>
<dbReference type="Proteomes" id="UP000830729">
    <property type="component" value="Chromosome"/>
</dbReference>
<protein>
    <submittedName>
        <fullName evidence="1">TraB/GumN family protein</fullName>
    </submittedName>
</protein>
<proteinExistence type="predicted"/>
<dbReference type="RefSeq" id="WP_248650001.1">
    <property type="nucleotide sequence ID" value="NZ_CP096659.1"/>
</dbReference>
<dbReference type="GeneID" id="72186653"/>
<dbReference type="AlphaFoldDB" id="A0A8U0HT16"/>
<evidence type="ECO:0000313" key="1">
    <source>
        <dbReference type="EMBL" id="UPV73951.1"/>
    </source>
</evidence>
<accession>A0A8U0HT16</accession>
<reference evidence="1 2" key="1">
    <citation type="submission" date="2022-04" db="EMBL/GenBank/DDBJ databases">
        <title>Diverse halophilic archaea isolated from saline environments.</title>
        <authorList>
            <person name="Cui H.-L."/>
        </authorList>
    </citation>
    <scope>NUCLEOTIDE SEQUENCE [LARGE SCALE GENOMIC DNA]</scope>
    <source>
        <strain evidence="1 2">XZYJT49</strain>
    </source>
</reference>
<sequence length="191" mass="21523">MTGAITRYDPDVVAIETSAEGISQYHPDVRDARWPPRDELEAAAFATDHLYDLLIAGIDTQDYETAVDFEQLDREIFTALGQIDSEDQLRRTTYYELDLQTIRQWRDLTKQRAPDAFQTVISDRDAVMAGHLTALTNHDDIDTVVAAVGVQHLTGVLDLLRAPSKIPDDIVEVPPLAHYRLFPRESPYSNA</sequence>
<dbReference type="Pfam" id="PF01963">
    <property type="entry name" value="TraB_PrgY_gumN"/>
    <property type="match status" value="1"/>
</dbReference>
<dbReference type="InterPro" id="IPR002816">
    <property type="entry name" value="TraB/PrgY/GumN_fam"/>
</dbReference>
<dbReference type="EMBL" id="CP096659">
    <property type="protein sequence ID" value="UPV73951.1"/>
    <property type="molecule type" value="Genomic_DNA"/>
</dbReference>
<organism evidence="1 2">
    <name type="scientific">Halorussus limi</name>
    <dbReference type="NCBI Taxonomy" id="2938695"/>
    <lineage>
        <taxon>Archaea</taxon>
        <taxon>Methanobacteriati</taxon>
        <taxon>Methanobacteriota</taxon>
        <taxon>Stenosarchaea group</taxon>
        <taxon>Halobacteria</taxon>
        <taxon>Halobacteriales</taxon>
        <taxon>Haladaptataceae</taxon>
        <taxon>Halorussus</taxon>
    </lineage>
</organism>
<evidence type="ECO:0000313" key="2">
    <source>
        <dbReference type="Proteomes" id="UP000830729"/>
    </source>
</evidence>
<keyword evidence="2" id="KW-1185">Reference proteome</keyword>
<dbReference type="KEGG" id="halx:M0R89_15600"/>